<keyword evidence="2" id="KW-1185">Reference proteome</keyword>
<organism evidence="2 3">
    <name type="scientific">Globodera rostochiensis</name>
    <name type="common">Golden nematode worm</name>
    <name type="synonym">Heterodera rostochiensis</name>
    <dbReference type="NCBI Taxonomy" id="31243"/>
    <lineage>
        <taxon>Eukaryota</taxon>
        <taxon>Metazoa</taxon>
        <taxon>Ecdysozoa</taxon>
        <taxon>Nematoda</taxon>
        <taxon>Chromadorea</taxon>
        <taxon>Rhabditida</taxon>
        <taxon>Tylenchina</taxon>
        <taxon>Tylenchomorpha</taxon>
        <taxon>Tylenchoidea</taxon>
        <taxon>Heteroderidae</taxon>
        <taxon>Heteroderinae</taxon>
        <taxon>Globodera</taxon>
    </lineage>
</organism>
<evidence type="ECO:0000256" key="1">
    <source>
        <dbReference type="SAM" id="MobiDB-lite"/>
    </source>
</evidence>
<dbReference type="AlphaFoldDB" id="A0A914HTY0"/>
<accession>A0A914HTY0</accession>
<reference evidence="3" key="1">
    <citation type="submission" date="2022-11" db="UniProtKB">
        <authorList>
            <consortium name="WormBaseParasite"/>
        </authorList>
    </citation>
    <scope>IDENTIFICATION</scope>
</reference>
<proteinExistence type="predicted"/>
<feature type="region of interest" description="Disordered" evidence="1">
    <location>
        <begin position="1"/>
        <end position="57"/>
    </location>
</feature>
<feature type="compositionally biased region" description="Basic and acidic residues" evidence="1">
    <location>
        <begin position="42"/>
        <end position="57"/>
    </location>
</feature>
<dbReference type="Proteomes" id="UP000887572">
    <property type="component" value="Unplaced"/>
</dbReference>
<evidence type="ECO:0000313" key="3">
    <source>
        <dbReference type="WBParaSite" id="Gr19_v10_g3943.t1"/>
    </source>
</evidence>
<name>A0A914HTY0_GLORO</name>
<dbReference type="WBParaSite" id="Gr19_v10_g3943.t1">
    <property type="protein sequence ID" value="Gr19_v10_g3943.t1"/>
    <property type="gene ID" value="Gr19_v10_g3943"/>
</dbReference>
<protein>
    <submittedName>
        <fullName evidence="3">Uncharacterized protein</fullName>
    </submittedName>
</protein>
<sequence>MPAPTNFGQNVHHQIGQIEPNSTDQLGQIEPNSTDQDPPLTEFDHSDNAKNGEDERKRKIVKEFHAIKDEFKQKGKYSKRERTQIEVKIAKHLKRKAELKRAGLKNSYSNQIDETAAKELGLSLATIYRWKRELGQTGEGSCFPTRVRCTERLLAPLDQPTNKSKTRYGFVPKHLIIFYAILSCWTKSTTAKRSGKLILPHSISELRVGTPIYDSILFLPHVLPIKELFGASTDLDRLFCQHKWKSYSLQQIH</sequence>
<feature type="compositionally biased region" description="Polar residues" evidence="1">
    <location>
        <begin position="19"/>
        <end position="36"/>
    </location>
</feature>
<feature type="compositionally biased region" description="Polar residues" evidence="1">
    <location>
        <begin position="1"/>
        <end position="12"/>
    </location>
</feature>
<evidence type="ECO:0000313" key="2">
    <source>
        <dbReference type="Proteomes" id="UP000887572"/>
    </source>
</evidence>